<dbReference type="AlphaFoldDB" id="B8CE83"/>
<dbReference type="PaxDb" id="35128-Thaps25278"/>
<feature type="compositionally biased region" description="Basic and acidic residues" evidence="2">
    <location>
        <begin position="254"/>
        <end position="269"/>
    </location>
</feature>
<dbReference type="Proteomes" id="UP000001449">
    <property type="component" value="Chromosome 17"/>
</dbReference>
<dbReference type="Pfam" id="PF09793">
    <property type="entry name" value="AD"/>
    <property type="match status" value="1"/>
</dbReference>
<sequence length="333" mass="37522">MTALSQTYPINTLMELTLQQSSNTPSTTAAAAATTTLRGLIYCTDATSNSIVLKRSLVHTTLSSEITIINADSVVDSKKIEVNVNEMEEENSNTRELLEGVCSVEEYKQIGNGGVLPNVSRKALEERERRAIRLAEESFSHVNQKATPEGQKIFDKLLKACNEVIWNGESILVLNHIRVDPPYTAEDCSLVTTSGGRGGGTGSGLDGHSLDRVKKIMLWGFHGKTKTQHFVLELLCLELQVQWQCQLHSDEDERRRRNDEIHYQQRTKEGSQSLRVTKLRDKGKARELRNQLHDYLRSVVKAEKVVKGWDERVNEIDEEMKELEEGRRDMGGD</sequence>
<evidence type="ECO:0000256" key="2">
    <source>
        <dbReference type="SAM" id="MobiDB-lite"/>
    </source>
</evidence>
<dbReference type="InterPro" id="IPR039683">
    <property type="entry name" value="Lsm12-like"/>
</dbReference>
<dbReference type="PANTHER" id="PTHR13542">
    <property type="entry name" value="LSM12 HOMOLOG"/>
    <property type="match status" value="1"/>
</dbReference>
<proteinExistence type="predicted"/>
<dbReference type="SMART" id="SM00995">
    <property type="entry name" value="AD"/>
    <property type="match status" value="1"/>
</dbReference>
<accession>B8CE83</accession>
<dbReference type="InterPro" id="IPR047574">
    <property type="entry name" value="AD"/>
</dbReference>
<evidence type="ECO:0000313" key="5">
    <source>
        <dbReference type="Proteomes" id="UP000001449"/>
    </source>
</evidence>
<dbReference type="STRING" id="35128.B8CE83"/>
<dbReference type="PROSITE" id="PS52001">
    <property type="entry name" value="AD"/>
    <property type="match status" value="1"/>
</dbReference>
<dbReference type="InParanoid" id="B8CE83"/>
<evidence type="ECO:0000313" key="4">
    <source>
        <dbReference type="EMBL" id="EED88335.1"/>
    </source>
</evidence>
<gene>
    <name evidence="4" type="ORF">THAPSDRAFT_25278</name>
</gene>
<dbReference type="GeneID" id="7444228"/>
<reference evidence="4 5" key="2">
    <citation type="journal article" date="2008" name="Nature">
        <title>The Phaeodactylum genome reveals the evolutionary history of diatom genomes.</title>
        <authorList>
            <person name="Bowler C."/>
            <person name="Allen A.E."/>
            <person name="Badger J.H."/>
            <person name="Grimwood J."/>
            <person name="Jabbari K."/>
            <person name="Kuo A."/>
            <person name="Maheswari U."/>
            <person name="Martens C."/>
            <person name="Maumus F."/>
            <person name="Otillar R.P."/>
            <person name="Rayko E."/>
            <person name="Salamov A."/>
            <person name="Vandepoele K."/>
            <person name="Beszteri B."/>
            <person name="Gruber A."/>
            <person name="Heijde M."/>
            <person name="Katinka M."/>
            <person name="Mock T."/>
            <person name="Valentin K."/>
            <person name="Verret F."/>
            <person name="Berges J.A."/>
            <person name="Brownlee C."/>
            <person name="Cadoret J.P."/>
            <person name="Chiovitti A."/>
            <person name="Choi C.J."/>
            <person name="Coesel S."/>
            <person name="De Martino A."/>
            <person name="Detter J.C."/>
            <person name="Durkin C."/>
            <person name="Falciatore A."/>
            <person name="Fournet J."/>
            <person name="Haruta M."/>
            <person name="Huysman M.J."/>
            <person name="Jenkins B.D."/>
            <person name="Jiroutova K."/>
            <person name="Jorgensen R.E."/>
            <person name="Joubert Y."/>
            <person name="Kaplan A."/>
            <person name="Kroger N."/>
            <person name="Kroth P.G."/>
            <person name="La Roche J."/>
            <person name="Lindquist E."/>
            <person name="Lommer M."/>
            <person name="Martin-Jezequel V."/>
            <person name="Lopez P.J."/>
            <person name="Lucas S."/>
            <person name="Mangogna M."/>
            <person name="McGinnis K."/>
            <person name="Medlin L.K."/>
            <person name="Montsant A."/>
            <person name="Oudot-Le Secq M.P."/>
            <person name="Napoli C."/>
            <person name="Obornik M."/>
            <person name="Parker M.S."/>
            <person name="Petit J.L."/>
            <person name="Porcel B.M."/>
            <person name="Poulsen N."/>
            <person name="Robison M."/>
            <person name="Rychlewski L."/>
            <person name="Rynearson T.A."/>
            <person name="Schmutz J."/>
            <person name="Shapiro H."/>
            <person name="Siaut M."/>
            <person name="Stanley M."/>
            <person name="Sussman M.R."/>
            <person name="Taylor A.R."/>
            <person name="Vardi A."/>
            <person name="von Dassow P."/>
            <person name="Vyverman W."/>
            <person name="Willis A."/>
            <person name="Wyrwicz L.S."/>
            <person name="Rokhsar D.S."/>
            <person name="Weissenbach J."/>
            <person name="Armbrust E.V."/>
            <person name="Green B.R."/>
            <person name="Van de Peer Y."/>
            <person name="Grigoriev I.V."/>
        </authorList>
    </citation>
    <scope>NUCLEOTIDE SEQUENCE [LARGE SCALE GENOMIC DNA]</scope>
    <source>
        <strain evidence="4 5">CCMP1335</strain>
    </source>
</reference>
<feature type="coiled-coil region" evidence="1">
    <location>
        <begin position="285"/>
        <end position="326"/>
    </location>
</feature>
<organism evidence="4 5">
    <name type="scientific">Thalassiosira pseudonana</name>
    <name type="common">Marine diatom</name>
    <name type="synonym">Cyclotella nana</name>
    <dbReference type="NCBI Taxonomy" id="35128"/>
    <lineage>
        <taxon>Eukaryota</taxon>
        <taxon>Sar</taxon>
        <taxon>Stramenopiles</taxon>
        <taxon>Ochrophyta</taxon>
        <taxon>Bacillariophyta</taxon>
        <taxon>Coscinodiscophyceae</taxon>
        <taxon>Thalassiosirophycidae</taxon>
        <taxon>Thalassiosirales</taxon>
        <taxon>Thalassiosiraceae</taxon>
        <taxon>Thalassiosira</taxon>
    </lineage>
</organism>
<evidence type="ECO:0000259" key="3">
    <source>
        <dbReference type="PROSITE" id="PS52001"/>
    </source>
</evidence>
<dbReference type="HOGENOM" id="CLU_835464_0_0_1"/>
<protein>
    <recommendedName>
        <fullName evidence="3">AD domain-containing protein</fullName>
    </recommendedName>
</protein>
<name>B8CE83_THAPS</name>
<reference evidence="4 5" key="1">
    <citation type="journal article" date="2004" name="Science">
        <title>The genome of the diatom Thalassiosira pseudonana: ecology, evolution, and metabolism.</title>
        <authorList>
            <person name="Armbrust E.V."/>
            <person name="Berges J.A."/>
            <person name="Bowler C."/>
            <person name="Green B.R."/>
            <person name="Martinez D."/>
            <person name="Putnam N.H."/>
            <person name="Zhou S."/>
            <person name="Allen A.E."/>
            <person name="Apt K.E."/>
            <person name="Bechner M."/>
            <person name="Brzezinski M.A."/>
            <person name="Chaal B.K."/>
            <person name="Chiovitti A."/>
            <person name="Davis A.K."/>
            <person name="Demarest M.S."/>
            <person name="Detter J.C."/>
            <person name="Glavina T."/>
            <person name="Goodstein D."/>
            <person name="Hadi M.Z."/>
            <person name="Hellsten U."/>
            <person name="Hildebrand M."/>
            <person name="Jenkins B.D."/>
            <person name="Jurka J."/>
            <person name="Kapitonov V.V."/>
            <person name="Kroger N."/>
            <person name="Lau W.W."/>
            <person name="Lane T.W."/>
            <person name="Larimer F.W."/>
            <person name="Lippmeier J.C."/>
            <person name="Lucas S."/>
            <person name="Medina M."/>
            <person name="Montsant A."/>
            <person name="Obornik M."/>
            <person name="Parker M.S."/>
            <person name="Palenik B."/>
            <person name="Pazour G.J."/>
            <person name="Richardson P.M."/>
            <person name="Rynearson T.A."/>
            <person name="Saito M.A."/>
            <person name="Schwartz D.C."/>
            <person name="Thamatrakoln K."/>
            <person name="Valentin K."/>
            <person name="Vardi A."/>
            <person name="Wilkerson F.P."/>
            <person name="Rokhsar D.S."/>
        </authorList>
    </citation>
    <scope>NUCLEOTIDE SEQUENCE [LARGE SCALE GENOMIC DNA]</scope>
    <source>
        <strain evidence="4 5">CCMP1335</strain>
    </source>
</reference>
<feature type="domain" description="AD" evidence="3">
    <location>
        <begin position="117"/>
        <end position="225"/>
    </location>
</feature>
<evidence type="ECO:0000256" key="1">
    <source>
        <dbReference type="SAM" id="Coils"/>
    </source>
</evidence>
<dbReference type="InterPro" id="IPR019181">
    <property type="entry name" value="LSM12_ABD"/>
</dbReference>
<dbReference type="eggNOG" id="ENOG502RRBH">
    <property type="taxonomic scope" value="Eukaryota"/>
</dbReference>
<dbReference type="RefSeq" id="XP_002294501.1">
    <property type="nucleotide sequence ID" value="XM_002294465.1"/>
</dbReference>
<dbReference type="KEGG" id="tps:THAPSDRAFT_25278"/>
<dbReference type="EMBL" id="CM000651">
    <property type="protein sequence ID" value="EED88335.1"/>
    <property type="molecule type" value="Genomic_DNA"/>
</dbReference>
<keyword evidence="1" id="KW-0175">Coiled coil</keyword>
<feature type="region of interest" description="Disordered" evidence="2">
    <location>
        <begin position="254"/>
        <end position="280"/>
    </location>
</feature>
<keyword evidence="5" id="KW-1185">Reference proteome</keyword>